<feature type="domain" description="ParE-like toxin" evidence="1">
    <location>
        <begin position="16"/>
        <end position="74"/>
    </location>
</feature>
<keyword evidence="3" id="KW-1185">Reference proteome</keyword>
<organism evidence="2 3">
    <name type="scientific">Pseudoalteromonas denitrificans DSM 6059</name>
    <dbReference type="NCBI Taxonomy" id="1123010"/>
    <lineage>
        <taxon>Bacteria</taxon>
        <taxon>Pseudomonadati</taxon>
        <taxon>Pseudomonadota</taxon>
        <taxon>Gammaproteobacteria</taxon>
        <taxon>Alteromonadales</taxon>
        <taxon>Pseudoalteromonadaceae</taxon>
        <taxon>Pseudoalteromonas</taxon>
    </lineage>
</organism>
<dbReference type="EMBL" id="FOLO01000004">
    <property type="protein sequence ID" value="SFC09362.1"/>
    <property type="molecule type" value="Genomic_DNA"/>
</dbReference>
<accession>A0A1I1GDK1</accession>
<dbReference type="Pfam" id="PF24732">
    <property type="entry name" value="ParE_like"/>
    <property type="match status" value="1"/>
</dbReference>
<evidence type="ECO:0000259" key="1">
    <source>
        <dbReference type="Pfam" id="PF24732"/>
    </source>
</evidence>
<proteinExistence type="predicted"/>
<evidence type="ECO:0000313" key="3">
    <source>
        <dbReference type="Proteomes" id="UP000198862"/>
    </source>
</evidence>
<gene>
    <name evidence="2" type="ORF">SAMN02745724_00906</name>
</gene>
<dbReference type="Proteomes" id="UP000198862">
    <property type="component" value="Unassembled WGS sequence"/>
</dbReference>
<name>A0A1I1GDK1_9GAMM</name>
<dbReference type="InterPro" id="IPR056925">
    <property type="entry name" value="ParE-like"/>
</dbReference>
<reference evidence="2 3" key="1">
    <citation type="submission" date="2016-10" db="EMBL/GenBank/DDBJ databases">
        <authorList>
            <person name="de Groot N.N."/>
        </authorList>
    </citation>
    <scope>NUCLEOTIDE SEQUENCE [LARGE SCALE GENOMIC DNA]</scope>
    <source>
        <strain evidence="2 3">DSM 6059</strain>
    </source>
</reference>
<dbReference type="STRING" id="1123010.SAMN02745724_00906"/>
<evidence type="ECO:0000313" key="2">
    <source>
        <dbReference type="EMBL" id="SFC09362.1"/>
    </source>
</evidence>
<protein>
    <recommendedName>
        <fullName evidence="1">ParE-like toxin domain-containing protein</fullName>
    </recommendedName>
</protein>
<sequence length="76" mass="9340">MLTNYRVDYWNNLPVKILDKTKCILHLSSNKELYPRKIKTKYGLRYVLNVGRRYRLISEDKRAWKLMTHESYNNYI</sequence>
<dbReference type="AlphaFoldDB" id="A0A1I1GDK1"/>